<dbReference type="PANTHER" id="PTHR13140">
    <property type="entry name" value="MYOSIN"/>
    <property type="match status" value="1"/>
</dbReference>
<dbReference type="Gene3D" id="1.20.120.720">
    <property type="entry name" value="Myosin VI head, motor domain, U50 subdomain"/>
    <property type="match status" value="1"/>
</dbReference>
<dbReference type="GO" id="GO:0051015">
    <property type="term" value="F:actin filament binding"/>
    <property type="evidence" value="ECO:0007669"/>
    <property type="project" value="TreeGrafter"/>
</dbReference>
<dbReference type="PROSITE" id="PS51456">
    <property type="entry name" value="MYOSIN_MOTOR"/>
    <property type="match status" value="1"/>
</dbReference>
<keyword evidence="5 6" id="KW-0009">Actin-binding</keyword>
<dbReference type="EMBL" id="JNBS01002626">
    <property type="protein sequence ID" value="OQR89929.1"/>
    <property type="molecule type" value="Genomic_DNA"/>
</dbReference>
<sequence>MTVSDLILLPEVGEAQVVKELCIRYRANEVYTYIGPVLIAVNPYKTLKRDGLSLYDEHWIEEFSGREMHENDPHPFAIAESAYSHLMRFQTNQCLLITGESGSGKTETSKHVLQYIANISTKARTRQAVNEARHLTDLKRQEIDEVVNKVRRILIRASPVLEAFGNAQTIRNNNSSRFGKYMLLQMNVTGQVVGGFIHNYLLEKNRVIMQAAGERNFHCFYHLLAGASPADRSAWNLKDASHFKLLQNENRTIDDVDDRVEYQNMAHHMTAVGISDEEQRSIYQQIAAILHLGNVSFLSLVDDSHNPCCKIDPATRESLDVAAKLLGVTSESLDEMFTYKSLVINRHETLIPLTASQGTKVLHSLAKVLYENIFTWLVQRVNKGIHTPRGSSHTMGILDIYGFEIFKENSFEQLCINYVNEKLQQLFIAQTLQSEQTEYQREGIAWVHIEYFNNQVVCDLIEDAKLPGIMPLLDEQCAISQTSVDVLMHRFNETYDKRHPHYTKSRVKGSTFQVRHYAGTVEYDVTNFAEANIDSFFTELYANLAKSTNAFVRNLLTDDRSTKEKLKRPPSTSFQFRGQVATLLAELQRCNPHYVRCIKPNDKKASGLISSELVSQQVRCLGLVENIRVRRAGFCYRETYATFLHRYKILSVTSWPAPKNCSSRQATLELLTAPDMGVLPSLQPQSVLRANGGKDASMPMRADGKPLTPLEIYKMHLAMKNGAKVDKEIEKKIIPFKEDADGIGCFSLGRNKVFIKHPAALFSLERLRQDKLPQIARIIEDAWRRRLLRIRLAKYKIVYDDLMYRFDAVKENITERLMRREGSNNKIKIEVLYERWNELADAILPPNTRFHKQLADAELYNKVSFAQSFVRRNAAVNKINRLKHAVAIFSSRWKGRQTRKNMPPEQWNRCYQVMLGIRTEFERLFGKKKRRRDTLDRVYLGDYLNCTKYPAIRSLMTDARQRQILFAGETLKINEKTVAQSRLLLIGETYIHNVKADKMEKPKERRRVQISQLKQLSMSSLQDNYLFIHVEGEVDLMYEIDQKTEVVMILRKRFQELRKRELPMVISDAIEFEAKKHQRNLVKFIKTPTSGTTTLEKVDKKNVVVRVGTLQHRRY</sequence>
<evidence type="ECO:0000256" key="4">
    <source>
        <dbReference type="ARBA" id="ARBA00023175"/>
    </source>
</evidence>
<dbReference type="PROSITE" id="PS51757">
    <property type="entry name" value="TH1"/>
    <property type="match status" value="1"/>
</dbReference>
<evidence type="ECO:0000256" key="6">
    <source>
        <dbReference type="PROSITE-ProRule" id="PRU00782"/>
    </source>
</evidence>
<dbReference type="GO" id="GO:0007015">
    <property type="term" value="P:actin filament organization"/>
    <property type="evidence" value="ECO:0007669"/>
    <property type="project" value="TreeGrafter"/>
</dbReference>
<evidence type="ECO:0000313" key="10">
    <source>
        <dbReference type="Proteomes" id="UP000243217"/>
    </source>
</evidence>
<dbReference type="SMART" id="SM00242">
    <property type="entry name" value="MYSc"/>
    <property type="match status" value="1"/>
</dbReference>
<dbReference type="STRING" id="74557.A0A1V9YVU1"/>
<keyword evidence="4 6" id="KW-0505">Motor protein</keyword>
<dbReference type="PRINTS" id="PR00193">
    <property type="entry name" value="MYOSINHEAVY"/>
</dbReference>
<dbReference type="GO" id="GO:0016020">
    <property type="term" value="C:membrane"/>
    <property type="evidence" value="ECO:0007669"/>
    <property type="project" value="TreeGrafter"/>
</dbReference>
<feature type="domain" description="Myosin motor" evidence="7">
    <location>
        <begin position="1"/>
        <end position="769"/>
    </location>
</feature>
<dbReference type="GO" id="GO:0005524">
    <property type="term" value="F:ATP binding"/>
    <property type="evidence" value="ECO:0007669"/>
    <property type="project" value="UniProtKB-UniRule"/>
</dbReference>
<keyword evidence="2 6" id="KW-0067">ATP-binding</keyword>
<accession>A0A1V9YVU1</accession>
<dbReference type="SUPFAM" id="SSF52540">
    <property type="entry name" value="P-loop containing nucleoside triphosphate hydrolases"/>
    <property type="match status" value="1"/>
</dbReference>
<dbReference type="GO" id="GO:0016459">
    <property type="term" value="C:myosin complex"/>
    <property type="evidence" value="ECO:0007669"/>
    <property type="project" value="UniProtKB-KW"/>
</dbReference>
<keyword evidence="3 6" id="KW-0518">Myosin</keyword>
<dbReference type="Pfam" id="PF00063">
    <property type="entry name" value="Myosin_head"/>
    <property type="match status" value="1"/>
</dbReference>
<dbReference type="Gene3D" id="3.40.850.10">
    <property type="entry name" value="Kinesin motor domain"/>
    <property type="match status" value="1"/>
</dbReference>
<dbReference type="AlphaFoldDB" id="A0A1V9YVU1"/>
<reference evidence="9 10" key="1">
    <citation type="journal article" date="2014" name="Genome Biol. Evol.">
        <title>The secreted proteins of Achlya hypogyna and Thraustotheca clavata identify the ancestral oomycete secretome and reveal gene acquisitions by horizontal gene transfer.</title>
        <authorList>
            <person name="Misner I."/>
            <person name="Blouin N."/>
            <person name="Leonard G."/>
            <person name="Richards T.A."/>
            <person name="Lane C.E."/>
        </authorList>
    </citation>
    <scope>NUCLEOTIDE SEQUENCE [LARGE SCALE GENOMIC DNA]</scope>
    <source>
        <strain evidence="9 10">ATCC 34112</strain>
    </source>
</reference>
<feature type="domain" description="TH1" evidence="8">
    <location>
        <begin position="928"/>
        <end position="1109"/>
    </location>
</feature>
<organism evidence="9 10">
    <name type="scientific">Thraustotheca clavata</name>
    <dbReference type="NCBI Taxonomy" id="74557"/>
    <lineage>
        <taxon>Eukaryota</taxon>
        <taxon>Sar</taxon>
        <taxon>Stramenopiles</taxon>
        <taxon>Oomycota</taxon>
        <taxon>Saprolegniomycetes</taxon>
        <taxon>Saprolegniales</taxon>
        <taxon>Achlyaceae</taxon>
        <taxon>Thraustotheca</taxon>
    </lineage>
</organism>
<evidence type="ECO:0000256" key="1">
    <source>
        <dbReference type="ARBA" id="ARBA00022741"/>
    </source>
</evidence>
<dbReference type="InterPro" id="IPR027417">
    <property type="entry name" value="P-loop_NTPase"/>
</dbReference>
<dbReference type="InterPro" id="IPR001609">
    <property type="entry name" value="Myosin_head_motor_dom-like"/>
</dbReference>
<comment type="similarity">
    <text evidence="6">Belongs to the TRAFAC class myosin-kinesin ATPase superfamily. Myosin family.</text>
</comment>
<evidence type="ECO:0000256" key="2">
    <source>
        <dbReference type="ARBA" id="ARBA00022840"/>
    </source>
</evidence>
<dbReference type="Gene3D" id="1.10.10.820">
    <property type="match status" value="1"/>
</dbReference>
<feature type="binding site" evidence="6">
    <location>
        <begin position="99"/>
        <end position="106"/>
    </location>
    <ligand>
        <name>ATP</name>
        <dbReference type="ChEBI" id="CHEBI:30616"/>
    </ligand>
</feature>
<feature type="region of interest" description="Actin-binding" evidence="6">
    <location>
        <begin position="580"/>
        <end position="602"/>
    </location>
</feature>
<dbReference type="InterPro" id="IPR036961">
    <property type="entry name" value="Kinesin_motor_dom_sf"/>
</dbReference>
<evidence type="ECO:0000256" key="5">
    <source>
        <dbReference type="ARBA" id="ARBA00023203"/>
    </source>
</evidence>
<name>A0A1V9YVU1_9STRA</name>
<evidence type="ECO:0000259" key="8">
    <source>
        <dbReference type="PROSITE" id="PS51757"/>
    </source>
</evidence>
<gene>
    <name evidence="9" type="ORF">THRCLA_09505</name>
</gene>
<evidence type="ECO:0000259" key="7">
    <source>
        <dbReference type="PROSITE" id="PS51456"/>
    </source>
</evidence>
<comment type="caution">
    <text evidence="9">The sequence shown here is derived from an EMBL/GenBank/DDBJ whole genome shotgun (WGS) entry which is preliminary data.</text>
</comment>
<dbReference type="InterPro" id="IPR010926">
    <property type="entry name" value="Myosin_TH1"/>
</dbReference>
<protein>
    <submittedName>
        <fullName evidence="9">Myosin</fullName>
    </submittedName>
</protein>
<evidence type="ECO:0000313" key="9">
    <source>
        <dbReference type="EMBL" id="OQR89929.1"/>
    </source>
</evidence>
<evidence type="ECO:0000256" key="3">
    <source>
        <dbReference type="ARBA" id="ARBA00023123"/>
    </source>
</evidence>
<proteinExistence type="inferred from homology"/>
<dbReference type="Pfam" id="PF06017">
    <property type="entry name" value="Myosin_TH1"/>
    <property type="match status" value="1"/>
</dbReference>
<keyword evidence="1 6" id="KW-0547">Nucleotide-binding</keyword>
<dbReference type="GO" id="GO:0000146">
    <property type="term" value="F:microfilament motor activity"/>
    <property type="evidence" value="ECO:0007669"/>
    <property type="project" value="TreeGrafter"/>
</dbReference>
<keyword evidence="10" id="KW-1185">Reference proteome</keyword>
<dbReference type="PANTHER" id="PTHR13140:SF845">
    <property type="entry name" value="MYOSIN-LIKE PROTEIN"/>
    <property type="match status" value="1"/>
</dbReference>
<dbReference type="Gene3D" id="1.20.58.530">
    <property type="match status" value="1"/>
</dbReference>
<dbReference type="Proteomes" id="UP000243217">
    <property type="component" value="Unassembled WGS sequence"/>
</dbReference>
<dbReference type="GO" id="GO:0005737">
    <property type="term" value="C:cytoplasm"/>
    <property type="evidence" value="ECO:0007669"/>
    <property type="project" value="TreeGrafter"/>
</dbReference>
<dbReference type="OrthoDB" id="6108017at2759"/>